<proteinExistence type="predicted"/>
<feature type="domain" description="HTH araC/xylS-type" evidence="4">
    <location>
        <begin position="154"/>
        <end position="251"/>
    </location>
</feature>
<evidence type="ECO:0000259" key="4">
    <source>
        <dbReference type="PROSITE" id="PS01124"/>
    </source>
</evidence>
<dbReference type="Pfam" id="PF12833">
    <property type="entry name" value="HTH_18"/>
    <property type="match status" value="1"/>
</dbReference>
<dbReference type="Proteomes" id="UP001210609">
    <property type="component" value="Chromosome"/>
</dbReference>
<keyword evidence="2" id="KW-0238">DNA-binding</keyword>
<dbReference type="PROSITE" id="PS01124">
    <property type="entry name" value="HTH_ARAC_FAMILY_2"/>
    <property type="match status" value="1"/>
</dbReference>
<dbReference type="InterPro" id="IPR009057">
    <property type="entry name" value="Homeodomain-like_sf"/>
</dbReference>
<dbReference type="PANTHER" id="PTHR46796">
    <property type="entry name" value="HTH-TYPE TRANSCRIPTIONAL ACTIVATOR RHAS-RELATED"/>
    <property type="match status" value="1"/>
</dbReference>
<keyword evidence="3" id="KW-0804">Transcription</keyword>
<gene>
    <name evidence="5" type="ORF">STRLI_004486</name>
</gene>
<dbReference type="InterPro" id="IPR050204">
    <property type="entry name" value="AraC_XylS_family_regulators"/>
</dbReference>
<name>A0ABY7II31_STRNI</name>
<protein>
    <submittedName>
        <fullName evidence="5">AraC family transcriptional regulator</fullName>
    </submittedName>
</protein>
<dbReference type="SMART" id="SM00342">
    <property type="entry name" value="HTH_ARAC"/>
    <property type="match status" value="1"/>
</dbReference>
<dbReference type="Gene3D" id="1.10.10.60">
    <property type="entry name" value="Homeodomain-like"/>
    <property type="match status" value="2"/>
</dbReference>
<evidence type="ECO:0000256" key="3">
    <source>
        <dbReference type="ARBA" id="ARBA00023163"/>
    </source>
</evidence>
<evidence type="ECO:0000313" key="6">
    <source>
        <dbReference type="Proteomes" id="UP001210609"/>
    </source>
</evidence>
<sequence length="258" mass="28196">MPSVPLSETCGVPAALWLWPGQALYVGPSLALDIHSGSVSCLAVGVDEEFTVQLENGSRQVARTALIAARVRHRIVPHGDRMAFCYLDPASPRERACRRMMSGSAELARGHGNELPLTRLAAQMDGSTPLPAALRWLDLAGPDDRTEARDPRIRQATLRLAEDPGRQLSAEELAVEAGLSVSTFLRLFRAQTGTTFRRYRLWTRMLRVALLLETWPDLSTAAVEAGFASPSHFSSAFHAMFGLRPSRLLARGVTIRAA</sequence>
<dbReference type="EMBL" id="CP114202">
    <property type="protein sequence ID" value="WAT98424.1"/>
    <property type="molecule type" value="Genomic_DNA"/>
</dbReference>
<keyword evidence="6" id="KW-1185">Reference proteome</keyword>
<evidence type="ECO:0000256" key="1">
    <source>
        <dbReference type="ARBA" id="ARBA00023015"/>
    </source>
</evidence>
<evidence type="ECO:0000313" key="5">
    <source>
        <dbReference type="EMBL" id="WAT98424.1"/>
    </source>
</evidence>
<organism evidence="5 6">
    <name type="scientific">Streptomyces nigrescens</name>
    <dbReference type="NCBI Taxonomy" id="1920"/>
    <lineage>
        <taxon>Bacteria</taxon>
        <taxon>Bacillati</taxon>
        <taxon>Actinomycetota</taxon>
        <taxon>Actinomycetes</taxon>
        <taxon>Kitasatosporales</taxon>
        <taxon>Streptomycetaceae</taxon>
        <taxon>Streptomyces</taxon>
    </lineage>
</organism>
<reference evidence="5 6" key="1">
    <citation type="submission" date="2022-12" db="EMBL/GenBank/DDBJ databases">
        <authorList>
            <person name="Ruckert C."/>
            <person name="Busche T."/>
            <person name="Kalinowski J."/>
            <person name="Wittmann C."/>
        </authorList>
    </citation>
    <scope>NUCLEOTIDE SEQUENCE [LARGE SCALE GENOMIC DNA]</scope>
    <source>
        <strain evidence="5 6">DSM 40555</strain>
    </source>
</reference>
<evidence type="ECO:0000256" key="2">
    <source>
        <dbReference type="ARBA" id="ARBA00023125"/>
    </source>
</evidence>
<dbReference type="InterPro" id="IPR018060">
    <property type="entry name" value="HTH_AraC"/>
</dbReference>
<accession>A0ABY7II31</accession>
<dbReference type="RefSeq" id="WP_167540552.1">
    <property type="nucleotide sequence ID" value="NZ_BLIP01000001.1"/>
</dbReference>
<dbReference type="SUPFAM" id="SSF46689">
    <property type="entry name" value="Homeodomain-like"/>
    <property type="match status" value="2"/>
</dbReference>
<dbReference type="GeneID" id="301334052"/>
<keyword evidence="1" id="KW-0805">Transcription regulation</keyword>